<keyword evidence="1" id="KW-1133">Transmembrane helix</keyword>
<accession>A0AAU8ITI9</accession>
<gene>
    <name evidence="2" type="ORF">ABII15_18045</name>
</gene>
<proteinExistence type="predicted"/>
<keyword evidence="1" id="KW-0812">Transmembrane</keyword>
<reference evidence="2" key="1">
    <citation type="submission" date="2024-06" db="EMBL/GenBank/DDBJ databases">
        <title>Streptomyces sp. strain HUAS MG91 genome sequences.</title>
        <authorList>
            <person name="Mo P."/>
        </authorList>
    </citation>
    <scope>NUCLEOTIDE SEQUENCE</scope>
    <source>
        <strain evidence="2">HUAS MG91</strain>
    </source>
</reference>
<sequence length="86" mass="8991">MGQRTQATAGCLSALAGLGLGLAVWLELTEGRVHRFETGPDWRLVSLALPACLLGGIAVGTLGGLLLHRLLGPRLRSRRQGPPDPG</sequence>
<protein>
    <recommendedName>
        <fullName evidence="3">Lipopolysaccharide assembly protein A domain-containing protein</fullName>
    </recommendedName>
</protein>
<keyword evidence="1" id="KW-0472">Membrane</keyword>
<evidence type="ECO:0000313" key="2">
    <source>
        <dbReference type="EMBL" id="XCJ71751.1"/>
    </source>
</evidence>
<dbReference type="KEGG" id="stac:ABII15_18045"/>
<organism evidence="2">
    <name type="scientific">Streptomyces tabacisoli</name>
    <dbReference type="NCBI Taxonomy" id="3156398"/>
    <lineage>
        <taxon>Bacteria</taxon>
        <taxon>Bacillati</taxon>
        <taxon>Actinomycetota</taxon>
        <taxon>Actinomycetes</taxon>
        <taxon>Kitasatosporales</taxon>
        <taxon>Streptomycetaceae</taxon>
        <taxon>Streptomyces</taxon>
    </lineage>
</organism>
<evidence type="ECO:0008006" key="3">
    <source>
        <dbReference type="Google" id="ProtNLM"/>
    </source>
</evidence>
<dbReference type="EMBL" id="CP159534">
    <property type="protein sequence ID" value="XCJ71751.1"/>
    <property type="molecule type" value="Genomic_DNA"/>
</dbReference>
<dbReference type="RefSeq" id="WP_353943352.1">
    <property type="nucleotide sequence ID" value="NZ_CP159534.1"/>
</dbReference>
<name>A0AAU8ITI9_9ACTN</name>
<feature type="transmembrane region" description="Helical" evidence="1">
    <location>
        <begin position="47"/>
        <end position="71"/>
    </location>
</feature>
<evidence type="ECO:0000256" key="1">
    <source>
        <dbReference type="SAM" id="Phobius"/>
    </source>
</evidence>
<dbReference type="AlphaFoldDB" id="A0AAU8ITI9"/>